<reference evidence="2" key="1">
    <citation type="submission" date="2016-12" db="EMBL/GenBank/DDBJ databases">
        <authorList>
            <person name="Rodrigo-Torres L."/>
            <person name="Arahal R.D."/>
            <person name="Lucena T."/>
        </authorList>
    </citation>
    <scope>NUCLEOTIDE SEQUENCE [LARGE SCALE GENOMIC DNA]</scope>
</reference>
<evidence type="ECO:0008006" key="3">
    <source>
        <dbReference type="Google" id="ProtNLM"/>
    </source>
</evidence>
<dbReference type="OrthoDB" id="5901959at2"/>
<proteinExistence type="predicted"/>
<accession>A0A1M7YUY4</accession>
<dbReference type="EMBL" id="FRFG01000025">
    <property type="protein sequence ID" value="SHO56444.1"/>
    <property type="molecule type" value="Genomic_DNA"/>
</dbReference>
<evidence type="ECO:0000313" key="1">
    <source>
        <dbReference type="EMBL" id="SHO56444.1"/>
    </source>
</evidence>
<keyword evidence="2" id="KW-1185">Reference proteome</keyword>
<dbReference type="RefSeq" id="WP_073582415.1">
    <property type="nucleotide sequence ID" value="NZ_FRFG01000025.1"/>
</dbReference>
<name>A0A1M7YUY4_9VIBR</name>
<protein>
    <recommendedName>
        <fullName evidence="3">Lipocalin-like domain-containing protein</fullName>
    </recommendedName>
</protein>
<organism evidence="1 2">
    <name type="scientific">Vibrio quintilis</name>
    <dbReference type="NCBI Taxonomy" id="1117707"/>
    <lineage>
        <taxon>Bacteria</taxon>
        <taxon>Pseudomonadati</taxon>
        <taxon>Pseudomonadota</taxon>
        <taxon>Gammaproteobacteria</taxon>
        <taxon>Vibrionales</taxon>
        <taxon>Vibrionaceae</taxon>
        <taxon>Vibrio</taxon>
    </lineage>
</organism>
<evidence type="ECO:0000313" key="2">
    <source>
        <dbReference type="Proteomes" id="UP000184600"/>
    </source>
</evidence>
<sequence length="223" mass="25507">MNIGKYVVILCLIFSGQVAGMQMEKEQDLTQFDFPFLIGDWHLVNTLSGNDTEDYLSIRLQLKSSYMFAVQIHKKDSSVEYWEGDYTADETTLTLGAKTLTPQVYSYSTTHNQLMLNGVIFYKALSRSLVGVWESYQISGFERIDTGVEQLQLVLQPDFLFSIKVQDNKGKEVVHQGVYYTEKDHLVFLFEGGEHDAKFELDANQMVLNLEDGAILATLRRIY</sequence>
<dbReference type="STRING" id="1117707.VQ7734_02213"/>
<dbReference type="Proteomes" id="UP000184600">
    <property type="component" value="Unassembled WGS sequence"/>
</dbReference>
<gene>
    <name evidence="1" type="ORF">VQ7734_02213</name>
</gene>
<dbReference type="AlphaFoldDB" id="A0A1M7YUY4"/>